<proteinExistence type="predicted"/>
<dbReference type="InterPro" id="IPR005801">
    <property type="entry name" value="ADC_synthase"/>
</dbReference>
<dbReference type="InterPro" id="IPR005802">
    <property type="entry name" value="ADC_synth_comp_1"/>
</dbReference>
<evidence type="ECO:0000313" key="5">
    <source>
        <dbReference type="EMBL" id="QDU64724.1"/>
    </source>
</evidence>
<dbReference type="SUPFAM" id="SSF56322">
    <property type="entry name" value="ADC synthase"/>
    <property type="match status" value="1"/>
</dbReference>
<dbReference type="GO" id="GO:0009396">
    <property type="term" value="P:folic acid-containing compound biosynthetic process"/>
    <property type="evidence" value="ECO:0007669"/>
    <property type="project" value="InterPro"/>
</dbReference>
<organism evidence="5 6">
    <name type="scientific">Kolteria novifilia</name>
    <dbReference type="NCBI Taxonomy" id="2527975"/>
    <lineage>
        <taxon>Bacteria</taxon>
        <taxon>Pseudomonadati</taxon>
        <taxon>Planctomycetota</taxon>
        <taxon>Planctomycetia</taxon>
        <taxon>Kolteriales</taxon>
        <taxon>Kolteriaceae</taxon>
        <taxon>Kolteria</taxon>
    </lineage>
</organism>
<dbReference type="EMBL" id="CP036279">
    <property type="protein sequence ID" value="QDU64724.1"/>
    <property type="molecule type" value="Genomic_DNA"/>
</dbReference>
<feature type="domain" description="Chorismate-utilising enzyme C-terminal" evidence="3">
    <location>
        <begin position="204"/>
        <end position="456"/>
    </location>
</feature>
<dbReference type="GO" id="GO:0000162">
    <property type="term" value="P:L-tryptophan biosynthetic process"/>
    <property type="evidence" value="ECO:0007669"/>
    <property type="project" value="TreeGrafter"/>
</dbReference>
<dbReference type="InterPro" id="IPR019999">
    <property type="entry name" value="Anth_synth_I-like"/>
</dbReference>
<sequence length="469" mass="51834">MGKSFETIDDRGFALPLSAEQISRSVARQADAAILKSGPGFGDLGRYCLFAMKPRAVFEGVGSSWRLSDSWPGARPESSLGALEALRVLLRQTRTAGSPDLIFQGGWIGYLGYDLAPLLEKLPRRHAADGVSPDLYLAYHDTFAIYDRTTGELRVIATDAFGEGEQARKRRLDAFTQLAEVPVEDSDTGGAMVQHPPASEFTPDEYCAAVARILEYIRAGDIFQANFAHRFAAAFTGHVEHLFERAVERSPAPFGALLRHNDWAVISTSPERYLLVEERNVETRPIKGTRPRGRDPIHDLLLRRELTTSRKDHAELAMIVDLERNDLGRVCQFGSIKVDQHARIESFSNVHHLVSTVTGKLRDDADLVDLIAAAFPGGSITGAPKIRAMQIIDELERCRRGVYTGAIGYISNHGRADFNIAIRTMIVEGGQVHYHVGGGIVADSDPLTEYRETLAKGRRMREMLLGEPE</sequence>
<dbReference type="KEGG" id="knv:Pan216_56150"/>
<dbReference type="Pfam" id="PF04715">
    <property type="entry name" value="Anth_synt_I_N"/>
    <property type="match status" value="1"/>
</dbReference>
<dbReference type="NCBIfam" id="TIGR00553">
    <property type="entry name" value="pabB"/>
    <property type="match status" value="1"/>
</dbReference>
<dbReference type="InterPro" id="IPR006805">
    <property type="entry name" value="Anth_synth_I_N"/>
</dbReference>
<dbReference type="AlphaFoldDB" id="A0A518BCM0"/>
<evidence type="ECO:0000313" key="6">
    <source>
        <dbReference type="Proteomes" id="UP000317093"/>
    </source>
</evidence>
<dbReference type="PANTHER" id="PTHR11236:SF9">
    <property type="entry name" value="ANTHRANILATE SYNTHASE COMPONENT 1"/>
    <property type="match status" value="1"/>
</dbReference>
<reference evidence="5 6" key="1">
    <citation type="submission" date="2019-02" db="EMBL/GenBank/DDBJ databases">
        <title>Deep-cultivation of Planctomycetes and their phenomic and genomic characterization uncovers novel biology.</title>
        <authorList>
            <person name="Wiegand S."/>
            <person name="Jogler M."/>
            <person name="Boedeker C."/>
            <person name="Pinto D."/>
            <person name="Vollmers J."/>
            <person name="Rivas-Marin E."/>
            <person name="Kohn T."/>
            <person name="Peeters S.H."/>
            <person name="Heuer A."/>
            <person name="Rast P."/>
            <person name="Oberbeckmann S."/>
            <person name="Bunk B."/>
            <person name="Jeske O."/>
            <person name="Meyerdierks A."/>
            <person name="Storesund J.E."/>
            <person name="Kallscheuer N."/>
            <person name="Luecker S."/>
            <person name="Lage O.M."/>
            <person name="Pohl T."/>
            <person name="Merkel B.J."/>
            <person name="Hornburger P."/>
            <person name="Mueller R.-W."/>
            <person name="Bruemmer F."/>
            <person name="Labrenz M."/>
            <person name="Spormann A.M."/>
            <person name="Op den Camp H."/>
            <person name="Overmann J."/>
            <person name="Amann R."/>
            <person name="Jetten M.S.M."/>
            <person name="Mascher T."/>
            <person name="Medema M.H."/>
            <person name="Devos D.P."/>
            <person name="Kaster A.-K."/>
            <person name="Ovreas L."/>
            <person name="Rohde M."/>
            <person name="Galperin M.Y."/>
            <person name="Jogler C."/>
        </authorList>
    </citation>
    <scope>NUCLEOTIDE SEQUENCE [LARGE SCALE GENOMIC DNA]</scope>
    <source>
        <strain evidence="5 6">Pan216</strain>
    </source>
</reference>
<dbReference type="Gene3D" id="3.60.120.10">
    <property type="entry name" value="Anthranilate synthase"/>
    <property type="match status" value="1"/>
</dbReference>
<protein>
    <recommendedName>
        <fullName evidence="1">aminodeoxychorismate synthase</fullName>
        <ecNumber evidence="1">2.6.1.85</ecNumber>
    </recommendedName>
</protein>
<dbReference type="InterPro" id="IPR015890">
    <property type="entry name" value="Chorismate_C"/>
</dbReference>
<evidence type="ECO:0000256" key="2">
    <source>
        <dbReference type="ARBA" id="ARBA00022679"/>
    </source>
</evidence>
<dbReference type="RefSeq" id="WP_419193044.1">
    <property type="nucleotide sequence ID" value="NZ_CP036279.1"/>
</dbReference>
<keyword evidence="5" id="KW-0032">Aminotransferase</keyword>
<dbReference type="PANTHER" id="PTHR11236">
    <property type="entry name" value="AMINOBENZOATE/ANTHRANILATE SYNTHASE"/>
    <property type="match status" value="1"/>
</dbReference>
<gene>
    <name evidence="5" type="primary">pabB</name>
    <name evidence="5" type="ORF">Pan216_56150</name>
</gene>
<dbReference type="PRINTS" id="PR00095">
    <property type="entry name" value="ANTSNTHASEI"/>
</dbReference>
<keyword evidence="6" id="KW-1185">Reference proteome</keyword>
<dbReference type="GO" id="GO:0046820">
    <property type="term" value="F:4-amino-4-deoxychorismate synthase activity"/>
    <property type="evidence" value="ECO:0007669"/>
    <property type="project" value="UniProtKB-EC"/>
</dbReference>
<feature type="domain" description="Anthranilate synthase component I N-terminal" evidence="4">
    <location>
        <begin position="22"/>
        <end position="153"/>
    </location>
</feature>
<dbReference type="Pfam" id="PF00425">
    <property type="entry name" value="Chorismate_bind"/>
    <property type="match status" value="1"/>
</dbReference>
<accession>A0A518BCM0</accession>
<evidence type="ECO:0000259" key="4">
    <source>
        <dbReference type="Pfam" id="PF04715"/>
    </source>
</evidence>
<dbReference type="Proteomes" id="UP000317093">
    <property type="component" value="Chromosome"/>
</dbReference>
<name>A0A518BCM0_9BACT</name>
<keyword evidence="2 5" id="KW-0808">Transferase</keyword>
<evidence type="ECO:0000259" key="3">
    <source>
        <dbReference type="Pfam" id="PF00425"/>
    </source>
</evidence>
<dbReference type="EC" id="2.6.1.85" evidence="1"/>
<evidence type="ECO:0000256" key="1">
    <source>
        <dbReference type="ARBA" id="ARBA00013139"/>
    </source>
</evidence>